<dbReference type="InterPro" id="IPR003131">
    <property type="entry name" value="T1-type_BTB"/>
</dbReference>
<dbReference type="Pfam" id="PF02214">
    <property type="entry name" value="BTB_2"/>
    <property type="match status" value="1"/>
</dbReference>
<keyword evidence="3" id="KW-1185">Reference proteome</keyword>
<dbReference type="AlphaFoldDB" id="A0A9N9CNT5"/>
<name>A0A9N9CNT5_9GLOM</name>
<accession>A0A9N9CNT5</accession>
<dbReference type="Gene3D" id="3.30.710.10">
    <property type="entry name" value="Potassium Channel Kv1.1, Chain A"/>
    <property type="match status" value="1"/>
</dbReference>
<evidence type="ECO:0000313" key="3">
    <source>
        <dbReference type="Proteomes" id="UP000789831"/>
    </source>
</evidence>
<gene>
    <name evidence="2" type="ORF">AGERDE_LOCUS9370</name>
</gene>
<evidence type="ECO:0000259" key="1">
    <source>
        <dbReference type="Pfam" id="PF02214"/>
    </source>
</evidence>
<dbReference type="InterPro" id="IPR011333">
    <property type="entry name" value="SKP1/BTB/POZ_sf"/>
</dbReference>
<dbReference type="PANTHER" id="PTHR14499">
    <property type="entry name" value="POTASSIUM CHANNEL TETRAMERIZATION DOMAIN-CONTAINING"/>
    <property type="match status" value="1"/>
</dbReference>
<protein>
    <submittedName>
        <fullName evidence="2">5199_t:CDS:1</fullName>
    </submittedName>
</protein>
<feature type="domain" description="Potassium channel tetramerisation-type BTB" evidence="1">
    <location>
        <begin position="20"/>
        <end position="111"/>
    </location>
</feature>
<proteinExistence type="predicted"/>
<dbReference type="Proteomes" id="UP000789831">
    <property type="component" value="Unassembled WGS sequence"/>
</dbReference>
<evidence type="ECO:0000313" key="2">
    <source>
        <dbReference type="EMBL" id="CAG8606554.1"/>
    </source>
</evidence>
<sequence>MTTETTETTEITTEKIESIVVLNVGGYETYRSSLTAYPDTLLGTMFADRNSSLLKPIAGSNEYFIDRDGHLFRYVLQFYRTGTIHWPTPKESPSLSFTKSELYQELDFFQIPFPPPPSSSQPQSLIHTLPPKKIISFLHALRDVMHESIANYESTINFSFNRNEADKNDYWNNYVAKKPYVGIVRPFAWIAYSILERFGEDMGRWMKVLVPEITFRIEKHLPSGHDPRPYYRVTLSVQDDYDYDCELIRKKVDTDIGINRDN</sequence>
<dbReference type="SUPFAM" id="SSF54695">
    <property type="entry name" value="POZ domain"/>
    <property type="match status" value="1"/>
</dbReference>
<dbReference type="EMBL" id="CAJVPL010002313">
    <property type="protein sequence ID" value="CAG8606554.1"/>
    <property type="molecule type" value="Genomic_DNA"/>
</dbReference>
<dbReference type="GO" id="GO:0051260">
    <property type="term" value="P:protein homooligomerization"/>
    <property type="evidence" value="ECO:0007669"/>
    <property type="project" value="InterPro"/>
</dbReference>
<dbReference type="OrthoDB" id="2414723at2759"/>
<dbReference type="PANTHER" id="PTHR14499:SF136">
    <property type="entry name" value="GH08630P"/>
    <property type="match status" value="1"/>
</dbReference>
<reference evidence="2" key="1">
    <citation type="submission" date="2021-06" db="EMBL/GenBank/DDBJ databases">
        <authorList>
            <person name="Kallberg Y."/>
            <person name="Tangrot J."/>
            <person name="Rosling A."/>
        </authorList>
    </citation>
    <scope>NUCLEOTIDE SEQUENCE</scope>
    <source>
        <strain evidence="2">MT106</strain>
    </source>
</reference>
<organism evidence="2 3">
    <name type="scientific">Ambispora gerdemannii</name>
    <dbReference type="NCBI Taxonomy" id="144530"/>
    <lineage>
        <taxon>Eukaryota</taxon>
        <taxon>Fungi</taxon>
        <taxon>Fungi incertae sedis</taxon>
        <taxon>Mucoromycota</taxon>
        <taxon>Glomeromycotina</taxon>
        <taxon>Glomeromycetes</taxon>
        <taxon>Archaeosporales</taxon>
        <taxon>Ambisporaceae</taxon>
        <taxon>Ambispora</taxon>
    </lineage>
</organism>
<comment type="caution">
    <text evidence="2">The sequence shown here is derived from an EMBL/GenBank/DDBJ whole genome shotgun (WGS) entry which is preliminary data.</text>
</comment>